<comment type="caution">
    <text evidence="2">The sequence shown here is derived from an EMBL/GenBank/DDBJ whole genome shotgun (WGS) entry which is preliminary data.</text>
</comment>
<gene>
    <name evidence="2" type="ORF">BC938DRAFT_473213</name>
</gene>
<feature type="region of interest" description="Disordered" evidence="1">
    <location>
        <begin position="126"/>
        <end position="153"/>
    </location>
</feature>
<feature type="region of interest" description="Disordered" evidence="1">
    <location>
        <begin position="253"/>
        <end position="282"/>
    </location>
</feature>
<evidence type="ECO:0000256" key="1">
    <source>
        <dbReference type="SAM" id="MobiDB-lite"/>
    </source>
</evidence>
<evidence type="ECO:0000313" key="3">
    <source>
        <dbReference type="Proteomes" id="UP000274822"/>
    </source>
</evidence>
<accession>A0A433Q4I6</accession>
<name>A0A433Q4I6_9FUNG</name>
<feature type="compositionally biased region" description="Basic and acidic residues" evidence="1">
    <location>
        <begin position="140"/>
        <end position="149"/>
    </location>
</feature>
<proteinExistence type="predicted"/>
<dbReference type="AlphaFoldDB" id="A0A433Q4I6"/>
<dbReference type="Proteomes" id="UP000274822">
    <property type="component" value="Unassembled WGS sequence"/>
</dbReference>
<evidence type="ECO:0000313" key="2">
    <source>
        <dbReference type="EMBL" id="RUS24700.1"/>
    </source>
</evidence>
<protein>
    <submittedName>
        <fullName evidence="2">Uncharacterized protein</fullName>
    </submittedName>
</protein>
<dbReference type="EMBL" id="RBNJ01015217">
    <property type="protein sequence ID" value="RUS24700.1"/>
    <property type="molecule type" value="Genomic_DNA"/>
</dbReference>
<organism evidence="2 3">
    <name type="scientific">Jimgerdemannia flammicorona</name>
    <dbReference type="NCBI Taxonomy" id="994334"/>
    <lineage>
        <taxon>Eukaryota</taxon>
        <taxon>Fungi</taxon>
        <taxon>Fungi incertae sedis</taxon>
        <taxon>Mucoromycota</taxon>
        <taxon>Mucoromycotina</taxon>
        <taxon>Endogonomycetes</taxon>
        <taxon>Endogonales</taxon>
        <taxon>Endogonaceae</taxon>
        <taxon>Jimgerdemannia</taxon>
    </lineage>
</organism>
<reference evidence="2 3" key="1">
    <citation type="journal article" date="2018" name="New Phytol.">
        <title>Phylogenomics of Endogonaceae and evolution of mycorrhizas within Mucoromycota.</title>
        <authorList>
            <person name="Chang Y."/>
            <person name="Desiro A."/>
            <person name="Na H."/>
            <person name="Sandor L."/>
            <person name="Lipzen A."/>
            <person name="Clum A."/>
            <person name="Barry K."/>
            <person name="Grigoriev I.V."/>
            <person name="Martin F.M."/>
            <person name="Stajich J.E."/>
            <person name="Smith M.E."/>
            <person name="Bonito G."/>
            <person name="Spatafora J.W."/>
        </authorList>
    </citation>
    <scope>NUCLEOTIDE SEQUENCE [LARGE SCALE GENOMIC DNA]</scope>
    <source>
        <strain evidence="2 3">AD002</strain>
    </source>
</reference>
<sequence length="282" mass="32084">MDSLRMLAASCKPWLTKSFGVRGKDYDKSWEDVFKEMEEHKTFTNWVVAWGQRPENGELKTDWEHCGLSSDRFSYMAFNRSGKFGYSDGSGEDDDYEFKEGDPYISEAEDDSGLDSYPPSFRRIPGKIYKGKGLPTDANAETHEGDRPMKPKFPMKMRAPRHRAKPAQFPKFTEGIAGSSSHLNMAGERQTRRDSEAGAHMRLLSDDLTSVDRGKEVPPKFYFDVWQEAEEKFPVFKVDMVKGAAKVFKMGLEKDEDSNVVEEKEVEGGKVEEKETPKNESA</sequence>
<feature type="compositionally biased region" description="Basic and acidic residues" evidence="1">
    <location>
        <begin position="261"/>
        <end position="282"/>
    </location>
</feature>
<keyword evidence="3" id="KW-1185">Reference proteome</keyword>